<dbReference type="Gramene" id="ESQ38189">
    <property type="protein sequence ID" value="ESQ38189"/>
    <property type="gene ID" value="EUTSA_v10029394mg"/>
</dbReference>
<dbReference type="Gene3D" id="2.40.330.10">
    <property type="entry name" value="DNA-binding pseudobarrel domain"/>
    <property type="match status" value="1"/>
</dbReference>
<dbReference type="KEGG" id="eus:EUTSA_v10029394mg"/>
<gene>
    <name evidence="6" type="ORF">EUTSA_v10029394mg</name>
</gene>
<dbReference type="AlphaFoldDB" id="V4L3H0"/>
<keyword evidence="4" id="KW-0804">Transcription</keyword>
<dbReference type="GO" id="GO:0003677">
    <property type="term" value="F:DNA binding"/>
    <property type="evidence" value="ECO:0007669"/>
    <property type="project" value="UniProtKB-KW"/>
</dbReference>
<evidence type="ECO:0000256" key="2">
    <source>
        <dbReference type="ARBA" id="ARBA00023015"/>
    </source>
</evidence>
<evidence type="ECO:0008006" key="8">
    <source>
        <dbReference type="Google" id="ProtNLM"/>
    </source>
</evidence>
<dbReference type="InterPro" id="IPR015300">
    <property type="entry name" value="DNA-bd_pseudobarrel_sf"/>
</dbReference>
<proteinExistence type="predicted"/>
<sequence length="131" mass="15587">MAKSKLCRDTPFDPKNKMNILIKLKESDTGSSNTITMSKELVEAKIFPWWSTHRCAKLSRHKSVEMVDLFEYDSKITTTLTMKKEEDGDFKFYGWSSILEKRNFKTDHIIAFWWDDYHDRLNFKSLFVAYL</sequence>
<evidence type="ECO:0000256" key="3">
    <source>
        <dbReference type="ARBA" id="ARBA00023125"/>
    </source>
</evidence>
<comment type="subcellular location">
    <subcellularLocation>
        <location evidence="1">Nucleus</location>
    </subcellularLocation>
</comment>
<evidence type="ECO:0000256" key="4">
    <source>
        <dbReference type="ARBA" id="ARBA00023163"/>
    </source>
</evidence>
<protein>
    <recommendedName>
        <fullName evidence="8">TF-B3 domain-containing protein</fullName>
    </recommendedName>
</protein>
<reference evidence="6 7" key="1">
    <citation type="journal article" date="2013" name="Front. Plant Sci.">
        <title>The Reference Genome of the Halophytic Plant Eutrema salsugineum.</title>
        <authorList>
            <person name="Yang R."/>
            <person name="Jarvis D.E."/>
            <person name="Chen H."/>
            <person name="Beilstein M.A."/>
            <person name="Grimwood J."/>
            <person name="Jenkins J."/>
            <person name="Shu S."/>
            <person name="Prochnik S."/>
            <person name="Xin M."/>
            <person name="Ma C."/>
            <person name="Schmutz J."/>
            <person name="Wing R.A."/>
            <person name="Mitchell-Olds T."/>
            <person name="Schumaker K.S."/>
            <person name="Wang X."/>
        </authorList>
    </citation>
    <scope>NUCLEOTIDE SEQUENCE [LARGE SCALE GENOMIC DNA]</scope>
</reference>
<organism evidence="6 7">
    <name type="scientific">Eutrema salsugineum</name>
    <name type="common">Saltwater cress</name>
    <name type="synonym">Sisymbrium salsugineum</name>
    <dbReference type="NCBI Taxonomy" id="72664"/>
    <lineage>
        <taxon>Eukaryota</taxon>
        <taxon>Viridiplantae</taxon>
        <taxon>Streptophyta</taxon>
        <taxon>Embryophyta</taxon>
        <taxon>Tracheophyta</taxon>
        <taxon>Spermatophyta</taxon>
        <taxon>Magnoliopsida</taxon>
        <taxon>eudicotyledons</taxon>
        <taxon>Gunneridae</taxon>
        <taxon>Pentapetalae</taxon>
        <taxon>rosids</taxon>
        <taxon>malvids</taxon>
        <taxon>Brassicales</taxon>
        <taxon>Brassicaceae</taxon>
        <taxon>Eutremeae</taxon>
        <taxon>Eutrema</taxon>
    </lineage>
</organism>
<keyword evidence="2" id="KW-0805">Transcription regulation</keyword>
<evidence type="ECO:0000313" key="7">
    <source>
        <dbReference type="Proteomes" id="UP000030689"/>
    </source>
</evidence>
<keyword evidence="5" id="KW-0539">Nucleus</keyword>
<keyword evidence="3" id="KW-0238">DNA-binding</keyword>
<evidence type="ECO:0000313" key="6">
    <source>
        <dbReference type="EMBL" id="ESQ38189.1"/>
    </source>
</evidence>
<evidence type="ECO:0000256" key="1">
    <source>
        <dbReference type="ARBA" id="ARBA00004123"/>
    </source>
</evidence>
<keyword evidence="7" id="KW-1185">Reference proteome</keyword>
<dbReference type="EMBL" id="KI517537">
    <property type="protein sequence ID" value="ESQ38189.1"/>
    <property type="molecule type" value="Genomic_DNA"/>
</dbReference>
<evidence type="ECO:0000256" key="5">
    <source>
        <dbReference type="ARBA" id="ARBA00023242"/>
    </source>
</evidence>
<name>V4L3H0_EUTSA</name>
<dbReference type="GO" id="GO:0005634">
    <property type="term" value="C:nucleus"/>
    <property type="evidence" value="ECO:0007669"/>
    <property type="project" value="UniProtKB-SubCell"/>
</dbReference>
<dbReference type="PANTHER" id="PTHR34269:SF21">
    <property type="entry name" value="GENOME ASSEMBLY, CHROMOSOME: A02"/>
    <property type="match status" value="1"/>
</dbReference>
<dbReference type="InterPro" id="IPR051442">
    <property type="entry name" value="B3_domain"/>
</dbReference>
<dbReference type="Proteomes" id="UP000030689">
    <property type="component" value="Unassembled WGS sequence"/>
</dbReference>
<accession>V4L3H0</accession>
<dbReference type="PANTHER" id="PTHR34269">
    <property type="entry name" value="TRANSCRIPTION FACTOR B3-DOMAIN FAMILY-RELATED"/>
    <property type="match status" value="1"/>
</dbReference>